<gene>
    <name evidence="1" type="ORF">S01H4_62754</name>
</gene>
<evidence type="ECO:0000313" key="1">
    <source>
        <dbReference type="EMBL" id="GAH08540.1"/>
    </source>
</evidence>
<feature type="non-terminal residue" evidence="1">
    <location>
        <position position="1"/>
    </location>
</feature>
<reference evidence="1" key="1">
    <citation type="journal article" date="2014" name="Front. Microbiol.">
        <title>High frequency of phylogenetically diverse reductive dehalogenase-homologous genes in deep subseafloor sedimentary metagenomes.</title>
        <authorList>
            <person name="Kawai M."/>
            <person name="Futagami T."/>
            <person name="Toyoda A."/>
            <person name="Takaki Y."/>
            <person name="Nishi S."/>
            <person name="Hori S."/>
            <person name="Arai W."/>
            <person name="Tsubouchi T."/>
            <person name="Morono Y."/>
            <person name="Uchiyama I."/>
            <person name="Ito T."/>
            <person name="Fujiyama A."/>
            <person name="Inagaki F."/>
            <person name="Takami H."/>
        </authorList>
    </citation>
    <scope>NUCLEOTIDE SEQUENCE</scope>
    <source>
        <strain evidence="1">Expedition CK06-06</strain>
    </source>
</reference>
<proteinExistence type="predicted"/>
<dbReference type="EMBL" id="BART01037537">
    <property type="protein sequence ID" value="GAH08540.1"/>
    <property type="molecule type" value="Genomic_DNA"/>
</dbReference>
<accession>X1DJU7</accession>
<organism evidence="1">
    <name type="scientific">marine sediment metagenome</name>
    <dbReference type="NCBI Taxonomy" id="412755"/>
    <lineage>
        <taxon>unclassified sequences</taxon>
        <taxon>metagenomes</taxon>
        <taxon>ecological metagenomes</taxon>
    </lineage>
</organism>
<name>X1DJU7_9ZZZZ</name>
<dbReference type="AlphaFoldDB" id="X1DJU7"/>
<protein>
    <submittedName>
        <fullName evidence="1">Uncharacterized protein</fullName>
    </submittedName>
</protein>
<sequence length="79" mass="9420">RNNQAMLKQLLEETKADKVNTSNICFSVKKTPDLREAYLKALHFEKTVLTFWSIRNTNRLTYFRDKILSLEKNIMQLTR</sequence>
<comment type="caution">
    <text evidence="1">The sequence shown here is derived from an EMBL/GenBank/DDBJ whole genome shotgun (WGS) entry which is preliminary data.</text>
</comment>